<gene>
    <name evidence="10" type="ORF">SAMN05660197_0472</name>
</gene>
<keyword evidence="6 10" id="KW-0489">Methyltransferase</keyword>
<evidence type="ECO:0000256" key="4">
    <source>
        <dbReference type="ARBA" id="ARBA00013346"/>
    </source>
</evidence>
<dbReference type="GO" id="GO:0004719">
    <property type="term" value="F:protein-L-isoaspartate (D-aspartate) O-methyltransferase activity"/>
    <property type="evidence" value="ECO:0007669"/>
    <property type="project" value="UniProtKB-UniRule"/>
</dbReference>
<dbReference type="AlphaFoldDB" id="A0A1W1WQY9"/>
<dbReference type="EC" id="2.1.1.77" evidence="3 9"/>
<keyword evidence="7 10" id="KW-0808">Transferase</keyword>
<reference evidence="11" key="1">
    <citation type="submission" date="2017-04" db="EMBL/GenBank/DDBJ databases">
        <authorList>
            <person name="Varghese N."/>
            <person name="Submissions S."/>
        </authorList>
    </citation>
    <scope>NUCLEOTIDE SEQUENCE [LARGE SCALE GENOMIC DNA]</scope>
    <source>
        <strain evidence="11">DSM 16512</strain>
    </source>
</reference>
<protein>
    <recommendedName>
        <fullName evidence="4 9">Protein-L-isoaspartate O-methyltransferase</fullName>
        <ecNumber evidence="3 9">2.1.1.77</ecNumber>
    </recommendedName>
</protein>
<dbReference type="GO" id="GO:0005737">
    <property type="term" value="C:cytoplasm"/>
    <property type="evidence" value="ECO:0007669"/>
    <property type="project" value="UniProtKB-SubCell"/>
</dbReference>
<dbReference type="CDD" id="cd02440">
    <property type="entry name" value="AdoMet_MTases"/>
    <property type="match status" value="1"/>
</dbReference>
<evidence type="ECO:0000256" key="3">
    <source>
        <dbReference type="ARBA" id="ARBA00011890"/>
    </source>
</evidence>
<dbReference type="Pfam" id="PF01135">
    <property type="entry name" value="PCMT"/>
    <property type="match status" value="1"/>
</dbReference>
<dbReference type="Proteomes" id="UP000192602">
    <property type="component" value="Unassembled WGS sequence"/>
</dbReference>
<evidence type="ECO:0000256" key="2">
    <source>
        <dbReference type="ARBA" id="ARBA00005369"/>
    </source>
</evidence>
<sequence length="211" mass="24040">MNLQERIELQKCQKMAENINKIFPLHPKIKEAFAKVRRELFVPVGFTHHAYKLDALPIAGNQWISSPLTVAKMTQFLEPVGADSILEIGCGSGYQAAILSKIVRRVFTVERIERLVIEAKQRFKELDITNVHVRYADGMLGWREFAPYDRIIFSAALTKVPQNIFEQLSDGGIIVAPIIQKDKQIITRFFKDGNVEELDTCYFINSKSGVE</sequence>
<dbReference type="SUPFAM" id="SSF53335">
    <property type="entry name" value="S-adenosyl-L-methionine-dependent methyltransferases"/>
    <property type="match status" value="1"/>
</dbReference>
<dbReference type="PROSITE" id="PS01279">
    <property type="entry name" value="PCMT"/>
    <property type="match status" value="1"/>
</dbReference>
<dbReference type="PANTHER" id="PTHR11579:SF0">
    <property type="entry name" value="PROTEIN-L-ISOASPARTATE(D-ASPARTATE) O-METHYLTRANSFERASE"/>
    <property type="match status" value="1"/>
</dbReference>
<dbReference type="GO" id="GO:0032259">
    <property type="term" value="P:methylation"/>
    <property type="evidence" value="ECO:0007669"/>
    <property type="project" value="UniProtKB-KW"/>
</dbReference>
<dbReference type="GO" id="GO:0030091">
    <property type="term" value="P:protein repair"/>
    <property type="evidence" value="ECO:0007669"/>
    <property type="project" value="UniProtKB-UniRule"/>
</dbReference>
<evidence type="ECO:0000256" key="1">
    <source>
        <dbReference type="ARBA" id="ARBA00004496"/>
    </source>
</evidence>
<organism evidence="10 11">
    <name type="scientific">Nitratiruptor tergarcus DSM 16512</name>
    <dbReference type="NCBI Taxonomy" id="1069081"/>
    <lineage>
        <taxon>Bacteria</taxon>
        <taxon>Pseudomonadati</taxon>
        <taxon>Campylobacterota</taxon>
        <taxon>Epsilonproteobacteria</taxon>
        <taxon>Nautiliales</taxon>
        <taxon>Nitratiruptoraceae</taxon>
        <taxon>Nitratiruptor</taxon>
    </lineage>
</organism>
<dbReference type="NCBIfam" id="NF001453">
    <property type="entry name" value="PRK00312.1"/>
    <property type="match status" value="1"/>
</dbReference>
<evidence type="ECO:0000256" key="9">
    <source>
        <dbReference type="NCBIfam" id="TIGR00080"/>
    </source>
</evidence>
<evidence type="ECO:0000256" key="6">
    <source>
        <dbReference type="ARBA" id="ARBA00022603"/>
    </source>
</evidence>
<dbReference type="InterPro" id="IPR029063">
    <property type="entry name" value="SAM-dependent_MTases_sf"/>
</dbReference>
<evidence type="ECO:0000313" key="10">
    <source>
        <dbReference type="EMBL" id="SMC08707.1"/>
    </source>
</evidence>
<dbReference type="OrthoDB" id="9810066at2"/>
<evidence type="ECO:0000256" key="8">
    <source>
        <dbReference type="ARBA" id="ARBA00022691"/>
    </source>
</evidence>
<evidence type="ECO:0000256" key="5">
    <source>
        <dbReference type="ARBA" id="ARBA00022490"/>
    </source>
</evidence>
<keyword evidence="5" id="KW-0963">Cytoplasm</keyword>
<dbReference type="EMBL" id="FWWZ01000001">
    <property type="protein sequence ID" value="SMC08707.1"/>
    <property type="molecule type" value="Genomic_DNA"/>
</dbReference>
<evidence type="ECO:0000256" key="7">
    <source>
        <dbReference type="ARBA" id="ARBA00022679"/>
    </source>
</evidence>
<dbReference type="STRING" id="1069081.SAMN05660197_0472"/>
<keyword evidence="11" id="KW-1185">Reference proteome</keyword>
<dbReference type="InterPro" id="IPR000682">
    <property type="entry name" value="PCMT"/>
</dbReference>
<keyword evidence="8" id="KW-0949">S-adenosyl-L-methionine</keyword>
<proteinExistence type="inferred from homology"/>
<evidence type="ECO:0000313" key="11">
    <source>
        <dbReference type="Proteomes" id="UP000192602"/>
    </source>
</evidence>
<dbReference type="NCBIfam" id="TIGR00080">
    <property type="entry name" value="pimt"/>
    <property type="match status" value="1"/>
</dbReference>
<comment type="similarity">
    <text evidence="2">Belongs to the methyltransferase superfamily. L-isoaspartyl/D-aspartyl protein methyltransferase family.</text>
</comment>
<comment type="subcellular location">
    <subcellularLocation>
        <location evidence="1">Cytoplasm</location>
    </subcellularLocation>
</comment>
<dbReference type="Gene3D" id="3.40.50.150">
    <property type="entry name" value="Vaccinia Virus protein VP39"/>
    <property type="match status" value="1"/>
</dbReference>
<accession>A0A1W1WQY9</accession>
<dbReference type="PANTHER" id="PTHR11579">
    <property type="entry name" value="PROTEIN-L-ISOASPARTATE O-METHYLTRANSFERASE"/>
    <property type="match status" value="1"/>
</dbReference>
<dbReference type="RefSeq" id="WP_084274975.1">
    <property type="nucleotide sequence ID" value="NZ_AP026671.1"/>
</dbReference>
<name>A0A1W1WQY9_9BACT</name>